<dbReference type="Gene3D" id="3.40.50.1820">
    <property type="entry name" value="alpha/beta hydrolase"/>
    <property type="match status" value="1"/>
</dbReference>
<feature type="chain" id="PRO_5041015123" description="Carboxylic ester hydrolase" evidence="3">
    <location>
        <begin position="22"/>
        <end position="493"/>
    </location>
</feature>
<dbReference type="InterPro" id="IPR002018">
    <property type="entry name" value="CarbesteraseB"/>
</dbReference>
<accession>A0A9X2B987</accession>
<feature type="signal peptide" evidence="3">
    <location>
        <begin position="1"/>
        <end position="21"/>
    </location>
</feature>
<dbReference type="EMBL" id="JALJEJ010000004">
    <property type="protein sequence ID" value="MCJ8210359.1"/>
    <property type="molecule type" value="Genomic_DNA"/>
</dbReference>
<dbReference type="PROSITE" id="PS00941">
    <property type="entry name" value="CARBOXYLESTERASE_B_2"/>
    <property type="match status" value="1"/>
</dbReference>
<dbReference type="EC" id="3.1.1.-" evidence="3"/>
<keyword evidence="3" id="KW-0732">Signal</keyword>
<feature type="domain" description="Carboxylesterase type B" evidence="4">
    <location>
        <begin position="23"/>
        <end position="448"/>
    </location>
</feature>
<dbReference type="RefSeq" id="WP_245130195.1">
    <property type="nucleotide sequence ID" value="NZ_JALJEJ010000004.1"/>
</dbReference>
<sequence length="493" mass="54722">MMMFRSLLLFILLITGLNAFADPPVVKTKKGFIRGLQEQRSLVFKGIPYAKPPVGKLRFKAPEPAENWKDTLACDHFGNVALQGADDAKGYRGSEDCLTLNVYTPVADKKAKLPVVVWVHGGAMTSGSGIGMNGHAFADRDSIVTVTINYRLGVFGFMYLGDVDKQYAKSGNNGLLDLIMALKWIKQNIKAFGGDPSMVTVMGESAGAKLTSTLLLAPQAKDLFHQLVLESGAVQCVRDSTTAKVIRQRLMDQLHITKAADLLTLPEEQLIAAQKVILKGAAGTNYFGPVQDGEVITGDPYADVRKQNFKNKRFLIGSNKSESRSFINADPRLKSPTDKALQDWYGLNDKYVKVAYEKERQMSATDSLAAGKVLTQYMYQMHSYRLAAALSESGDKVWMYRFDYSKNSDGAAHAEELAYVWYVPGEKRAGFNDSLAVNMHQAWVNFIKGRKLSWPMYHLADKTVMVYDNVSRPVSLKEVYDDKNYPSAGFLLK</sequence>
<dbReference type="Proteomes" id="UP001139450">
    <property type="component" value="Unassembled WGS sequence"/>
</dbReference>
<keyword evidence="2 3" id="KW-0378">Hydrolase</keyword>
<comment type="similarity">
    <text evidence="1 3">Belongs to the type-B carboxylesterase/lipase family.</text>
</comment>
<dbReference type="AlphaFoldDB" id="A0A9X2B987"/>
<organism evidence="5 6">
    <name type="scientific">Mucilaginibacter straminoryzae</name>
    <dbReference type="NCBI Taxonomy" id="2932774"/>
    <lineage>
        <taxon>Bacteria</taxon>
        <taxon>Pseudomonadati</taxon>
        <taxon>Bacteroidota</taxon>
        <taxon>Sphingobacteriia</taxon>
        <taxon>Sphingobacteriales</taxon>
        <taxon>Sphingobacteriaceae</taxon>
        <taxon>Mucilaginibacter</taxon>
    </lineage>
</organism>
<dbReference type="GO" id="GO:0016787">
    <property type="term" value="F:hydrolase activity"/>
    <property type="evidence" value="ECO:0007669"/>
    <property type="project" value="UniProtKB-KW"/>
</dbReference>
<dbReference type="InterPro" id="IPR019819">
    <property type="entry name" value="Carboxylesterase_B_CS"/>
</dbReference>
<dbReference type="PANTHER" id="PTHR11559">
    <property type="entry name" value="CARBOXYLESTERASE"/>
    <property type="match status" value="1"/>
</dbReference>
<keyword evidence="6" id="KW-1185">Reference proteome</keyword>
<dbReference type="PROSITE" id="PS00122">
    <property type="entry name" value="CARBOXYLESTERASE_B_1"/>
    <property type="match status" value="1"/>
</dbReference>
<comment type="caution">
    <text evidence="5">The sequence shown here is derived from an EMBL/GenBank/DDBJ whole genome shotgun (WGS) entry which is preliminary data.</text>
</comment>
<dbReference type="InterPro" id="IPR019826">
    <property type="entry name" value="Carboxylesterase_B_AS"/>
</dbReference>
<reference evidence="5" key="1">
    <citation type="submission" date="2022-04" db="EMBL/GenBank/DDBJ databases">
        <title>Mucilaginibacter sp. RS28 isolated from freshwater.</title>
        <authorList>
            <person name="Ko S.-R."/>
        </authorList>
    </citation>
    <scope>NUCLEOTIDE SEQUENCE</scope>
    <source>
        <strain evidence="5">RS28</strain>
    </source>
</reference>
<dbReference type="Pfam" id="PF00135">
    <property type="entry name" value="COesterase"/>
    <property type="match status" value="1"/>
</dbReference>
<evidence type="ECO:0000256" key="2">
    <source>
        <dbReference type="ARBA" id="ARBA00022801"/>
    </source>
</evidence>
<proteinExistence type="inferred from homology"/>
<evidence type="ECO:0000313" key="6">
    <source>
        <dbReference type="Proteomes" id="UP001139450"/>
    </source>
</evidence>
<evidence type="ECO:0000256" key="1">
    <source>
        <dbReference type="ARBA" id="ARBA00005964"/>
    </source>
</evidence>
<protein>
    <recommendedName>
        <fullName evidence="3">Carboxylic ester hydrolase</fullName>
        <ecNumber evidence="3">3.1.1.-</ecNumber>
    </recommendedName>
</protein>
<name>A0A9X2B987_9SPHI</name>
<dbReference type="SUPFAM" id="SSF53474">
    <property type="entry name" value="alpha/beta-Hydrolases"/>
    <property type="match status" value="1"/>
</dbReference>
<dbReference type="InterPro" id="IPR029058">
    <property type="entry name" value="AB_hydrolase_fold"/>
</dbReference>
<gene>
    <name evidence="5" type="ORF">MUY27_11625</name>
</gene>
<evidence type="ECO:0000259" key="4">
    <source>
        <dbReference type="Pfam" id="PF00135"/>
    </source>
</evidence>
<evidence type="ECO:0000256" key="3">
    <source>
        <dbReference type="RuleBase" id="RU361235"/>
    </source>
</evidence>
<dbReference type="InterPro" id="IPR050309">
    <property type="entry name" value="Type-B_Carboxylest/Lipase"/>
</dbReference>
<evidence type="ECO:0000313" key="5">
    <source>
        <dbReference type="EMBL" id="MCJ8210359.1"/>
    </source>
</evidence>